<protein>
    <recommendedName>
        <fullName evidence="4">PE-PGRS family protein</fullName>
    </recommendedName>
</protein>
<keyword evidence="1" id="KW-1133">Transmembrane helix</keyword>
<feature type="transmembrane region" description="Helical" evidence="1">
    <location>
        <begin position="35"/>
        <end position="56"/>
    </location>
</feature>
<keyword evidence="1" id="KW-0812">Transmembrane</keyword>
<gene>
    <name evidence="2" type="ORF">GCM10019016_010770</name>
</gene>
<reference evidence="3" key="1">
    <citation type="journal article" date="2019" name="Int. J. Syst. Evol. Microbiol.">
        <title>The Global Catalogue of Microorganisms (GCM) 10K type strain sequencing project: providing services to taxonomists for standard genome sequencing and annotation.</title>
        <authorList>
            <consortium name="The Broad Institute Genomics Platform"/>
            <consortium name="The Broad Institute Genome Sequencing Center for Infectious Disease"/>
            <person name="Wu L."/>
            <person name="Ma J."/>
        </authorList>
    </citation>
    <scope>NUCLEOTIDE SEQUENCE [LARGE SCALE GENOMIC DNA]</scope>
    <source>
        <strain evidence="3">JCM 4816</strain>
    </source>
</reference>
<dbReference type="RefSeq" id="WP_193460626.1">
    <property type="nucleotide sequence ID" value="NZ_BAAAXF010000014.1"/>
</dbReference>
<proteinExistence type="predicted"/>
<evidence type="ECO:0000256" key="1">
    <source>
        <dbReference type="SAM" id="Phobius"/>
    </source>
</evidence>
<evidence type="ECO:0000313" key="2">
    <source>
        <dbReference type="EMBL" id="GAA3493978.1"/>
    </source>
</evidence>
<keyword evidence="3" id="KW-1185">Reference proteome</keyword>
<keyword evidence="1" id="KW-0472">Membrane</keyword>
<dbReference type="Proteomes" id="UP001501455">
    <property type="component" value="Unassembled WGS sequence"/>
</dbReference>
<feature type="transmembrane region" description="Helical" evidence="1">
    <location>
        <begin position="63"/>
        <end position="82"/>
    </location>
</feature>
<evidence type="ECO:0000313" key="3">
    <source>
        <dbReference type="Proteomes" id="UP001501455"/>
    </source>
</evidence>
<accession>A0ABP6THG3</accession>
<sequence>MSAGGFLRALRAAVFAAVCVLLAALGHVLMSGEVLPWWVLLSGAAVVGAIGWAFGAHERRRRTVAGLTVVVQTCLHLAFTLAQSGNRPAMATAPGDAQSLRQWADRFLCGATTTPERVARAYDIAVAAGLHPTDHLASHGAHSMASTGHGMTHLAGSSSWGMLAAHALAAVLCGLWLAQGETAVFEMLRACADRAFVPLRLVLAVLCPPSSTQSSFQPAPRPRRRLWQLLLVHVLITRGPPGETAVV</sequence>
<comment type="caution">
    <text evidence="2">The sequence shown here is derived from an EMBL/GenBank/DDBJ whole genome shotgun (WGS) entry which is preliminary data.</text>
</comment>
<evidence type="ECO:0008006" key="4">
    <source>
        <dbReference type="Google" id="ProtNLM"/>
    </source>
</evidence>
<name>A0ABP6THG3_9ACTN</name>
<feature type="transmembrane region" description="Helical" evidence="1">
    <location>
        <begin position="12"/>
        <end position="29"/>
    </location>
</feature>
<feature type="transmembrane region" description="Helical" evidence="1">
    <location>
        <begin position="160"/>
        <end position="178"/>
    </location>
</feature>
<dbReference type="EMBL" id="BAAAXF010000014">
    <property type="protein sequence ID" value="GAA3493978.1"/>
    <property type="molecule type" value="Genomic_DNA"/>
</dbReference>
<organism evidence="2 3">
    <name type="scientific">Streptomyces prasinosporus</name>
    <dbReference type="NCBI Taxonomy" id="68256"/>
    <lineage>
        <taxon>Bacteria</taxon>
        <taxon>Bacillati</taxon>
        <taxon>Actinomycetota</taxon>
        <taxon>Actinomycetes</taxon>
        <taxon>Kitasatosporales</taxon>
        <taxon>Streptomycetaceae</taxon>
        <taxon>Streptomyces</taxon>
        <taxon>Streptomyces albogriseolus group</taxon>
    </lineage>
</organism>